<proteinExistence type="predicted"/>
<gene>
    <name evidence="1" type="ORF">J2S48_004734</name>
</gene>
<evidence type="ECO:0000313" key="2">
    <source>
        <dbReference type="Proteomes" id="UP001183585"/>
    </source>
</evidence>
<accession>A0ABU2CV42</accession>
<reference evidence="1 2" key="1">
    <citation type="submission" date="2023-07" db="EMBL/GenBank/DDBJ databases">
        <title>Sequencing the genomes of 1000 actinobacteria strains.</title>
        <authorList>
            <person name="Klenk H.-P."/>
        </authorList>
    </citation>
    <scope>NUCLEOTIDE SEQUENCE [LARGE SCALE GENOMIC DNA]</scope>
    <source>
        <strain evidence="1 2">DSM 45554</strain>
    </source>
</reference>
<comment type="caution">
    <text evidence="1">The sequence shown here is derived from an EMBL/GenBank/DDBJ whole genome shotgun (WGS) entry which is preliminary data.</text>
</comment>
<organism evidence="1 2">
    <name type="scientific">Promicromonospora iranensis</name>
    <dbReference type="NCBI Taxonomy" id="1105144"/>
    <lineage>
        <taxon>Bacteria</taxon>
        <taxon>Bacillati</taxon>
        <taxon>Actinomycetota</taxon>
        <taxon>Actinomycetes</taxon>
        <taxon>Micrococcales</taxon>
        <taxon>Promicromonosporaceae</taxon>
        <taxon>Promicromonospora</taxon>
    </lineage>
</organism>
<evidence type="ECO:0000313" key="1">
    <source>
        <dbReference type="EMBL" id="MDR7385219.1"/>
    </source>
</evidence>
<keyword evidence="2" id="KW-1185">Reference proteome</keyword>
<dbReference type="EMBL" id="JAVDYE010000001">
    <property type="protein sequence ID" value="MDR7385219.1"/>
    <property type="molecule type" value="Genomic_DNA"/>
</dbReference>
<name>A0ABU2CV42_9MICO</name>
<sequence>MSVVVGTAPGKEATYENGERLQVDSGHLLVQQRIDTIWRNIAIHAPGQWIKAEVKDGQKD</sequence>
<dbReference type="Proteomes" id="UP001183585">
    <property type="component" value="Unassembled WGS sequence"/>
</dbReference>
<protein>
    <submittedName>
        <fullName evidence="1">Uncharacterized protein</fullName>
    </submittedName>
</protein>
<dbReference type="RefSeq" id="WP_274997244.1">
    <property type="nucleotide sequence ID" value="NZ_JAJQQP010000015.1"/>
</dbReference>